<sequence length="277" mass="31744">MAIPRPKKETEGKDQYLPKKKRTLFEEQGLMHSDGIPHANWGKSVFANRFTNTVGRVLNQSVTRGIPQLVMLGPILLPFFTDSLDDLMECTFRKFADNTKLGVGICQPTLEGMSAIWRNLQRLAKWADRNLIKLHEKQIRNHIWSVASSSGFLSRRKTIDKLKQVQQRATKIVGEYSSKLDFQIWKKNTVREETSLDGDGEDVDSIFLVAEHVFKCSQSSDPKPTVYNGHCSTIFRRLHQATNYVDCNISQCKSWQTKTTKSTLSRLVWTHLTNDKD</sequence>
<reference evidence="1 2" key="1">
    <citation type="journal article" date="2023" name="J. Hered.">
        <title>Chromosome-level genome of the wood stork (Mycteria americana) provides insight into avian chromosome evolution.</title>
        <authorList>
            <person name="Flamio R. Jr."/>
            <person name="Ramstad K.M."/>
        </authorList>
    </citation>
    <scope>NUCLEOTIDE SEQUENCE [LARGE SCALE GENOMIC DNA]</scope>
    <source>
        <strain evidence="1">JAX WOST 10</strain>
    </source>
</reference>
<dbReference type="Proteomes" id="UP001333110">
    <property type="component" value="Unassembled WGS sequence"/>
</dbReference>
<name>A0AAN7PXB5_MYCAM</name>
<dbReference type="EMBL" id="JAUNZN010000001">
    <property type="protein sequence ID" value="KAK4829926.1"/>
    <property type="molecule type" value="Genomic_DNA"/>
</dbReference>
<dbReference type="AlphaFoldDB" id="A0AAN7PXB5"/>
<protein>
    <recommendedName>
        <fullName evidence="3">Reverse transcriptase domain-containing protein</fullName>
    </recommendedName>
</protein>
<feature type="non-terminal residue" evidence="1">
    <location>
        <position position="277"/>
    </location>
</feature>
<evidence type="ECO:0000313" key="2">
    <source>
        <dbReference type="Proteomes" id="UP001333110"/>
    </source>
</evidence>
<comment type="caution">
    <text evidence="1">The sequence shown here is derived from an EMBL/GenBank/DDBJ whole genome shotgun (WGS) entry which is preliminary data.</text>
</comment>
<proteinExistence type="predicted"/>
<keyword evidence="2" id="KW-1185">Reference proteome</keyword>
<evidence type="ECO:0008006" key="3">
    <source>
        <dbReference type="Google" id="ProtNLM"/>
    </source>
</evidence>
<gene>
    <name evidence="1" type="ORF">QYF61_007649</name>
</gene>
<organism evidence="1 2">
    <name type="scientific">Mycteria americana</name>
    <name type="common">Wood stork</name>
    <dbReference type="NCBI Taxonomy" id="33587"/>
    <lineage>
        <taxon>Eukaryota</taxon>
        <taxon>Metazoa</taxon>
        <taxon>Chordata</taxon>
        <taxon>Craniata</taxon>
        <taxon>Vertebrata</taxon>
        <taxon>Euteleostomi</taxon>
        <taxon>Archelosauria</taxon>
        <taxon>Archosauria</taxon>
        <taxon>Dinosauria</taxon>
        <taxon>Saurischia</taxon>
        <taxon>Theropoda</taxon>
        <taxon>Coelurosauria</taxon>
        <taxon>Aves</taxon>
        <taxon>Neognathae</taxon>
        <taxon>Neoaves</taxon>
        <taxon>Aequornithes</taxon>
        <taxon>Ciconiiformes</taxon>
        <taxon>Ciconiidae</taxon>
        <taxon>Mycteria</taxon>
    </lineage>
</organism>
<evidence type="ECO:0000313" key="1">
    <source>
        <dbReference type="EMBL" id="KAK4829926.1"/>
    </source>
</evidence>
<accession>A0AAN7PXB5</accession>